<comment type="caution">
    <text evidence="3">The sequence shown here is derived from an EMBL/GenBank/DDBJ whole genome shotgun (WGS) entry which is preliminary data.</text>
</comment>
<dbReference type="InterPro" id="IPR038186">
    <property type="entry name" value="CHAD_dom_sf"/>
</dbReference>
<dbReference type="EMBL" id="QJRN01000004">
    <property type="protein sequence ID" value="PYC40128.1"/>
    <property type="molecule type" value="Genomic_DNA"/>
</dbReference>
<feature type="domain" description="CHAD" evidence="2">
    <location>
        <begin position="1"/>
        <end position="256"/>
    </location>
</feature>
<organism evidence="3 4">
    <name type="scientific">Pseudomonas protegens</name>
    <dbReference type="NCBI Taxonomy" id="380021"/>
    <lineage>
        <taxon>Bacteria</taxon>
        <taxon>Pseudomonadati</taxon>
        <taxon>Pseudomonadota</taxon>
        <taxon>Gammaproteobacteria</taxon>
        <taxon>Pseudomonadales</taxon>
        <taxon>Pseudomonadaceae</taxon>
        <taxon>Pseudomonas</taxon>
    </lineage>
</organism>
<evidence type="ECO:0000256" key="1">
    <source>
        <dbReference type="SAM" id="Coils"/>
    </source>
</evidence>
<dbReference type="AlphaFoldDB" id="A0A9Q6IJX7"/>
<dbReference type="Proteomes" id="UP000248188">
    <property type="component" value="Unassembled WGS sequence"/>
</dbReference>
<name>A0A9Q6IJX7_9PSED</name>
<dbReference type="InterPro" id="IPR007899">
    <property type="entry name" value="CHAD_dom"/>
</dbReference>
<dbReference type="PANTHER" id="PTHR39339:SF1">
    <property type="entry name" value="CHAD DOMAIN-CONTAINING PROTEIN"/>
    <property type="match status" value="1"/>
</dbReference>
<evidence type="ECO:0000259" key="2">
    <source>
        <dbReference type="PROSITE" id="PS51708"/>
    </source>
</evidence>
<dbReference type="Pfam" id="PF05235">
    <property type="entry name" value="CHAD"/>
    <property type="match status" value="1"/>
</dbReference>
<sequence>MSFTDKFVAEILSLQVRLYNTRARLEERTDGEALHDLRIAVRRIRSLLRPFRSVEEMQVLSEAAAEVGRQTTPGRDLEVLIQQLENRKLPQLAKPRRLKLNNSYGAVLNGLPLKRLMGALDAWPQGFRAVELNGGWSGIQPSIEKTIKKQVDRLHVAIENKEFDRHELRVLVKRTRYLTDAFPALSPLSSSENKILKSLQSALGDWHDHYQWCQQALIEKDLLPLQAVWTACAAAALEEAEARLSEAAKQLPKSLSKKKLSKLAAK</sequence>
<feature type="coiled-coil region" evidence="1">
    <location>
        <begin position="230"/>
        <end position="257"/>
    </location>
</feature>
<protein>
    <submittedName>
        <fullName evidence="3">Metal-chelation protein CHAD</fullName>
    </submittedName>
</protein>
<keyword evidence="1" id="KW-0175">Coiled coil</keyword>
<accession>A0A9Q6IJX7</accession>
<dbReference type="PANTHER" id="PTHR39339">
    <property type="entry name" value="SLR1444 PROTEIN"/>
    <property type="match status" value="1"/>
</dbReference>
<proteinExistence type="predicted"/>
<gene>
    <name evidence="3" type="ORF">DMX08_08955</name>
</gene>
<dbReference type="SMART" id="SM00880">
    <property type="entry name" value="CHAD"/>
    <property type="match status" value="1"/>
</dbReference>
<dbReference type="PROSITE" id="PS51708">
    <property type="entry name" value="CHAD"/>
    <property type="match status" value="1"/>
</dbReference>
<dbReference type="Gene3D" id="1.40.20.10">
    <property type="entry name" value="CHAD domain"/>
    <property type="match status" value="1"/>
</dbReference>
<dbReference type="RefSeq" id="WP_110651953.1">
    <property type="nucleotide sequence ID" value="NZ_QJRN01000004.1"/>
</dbReference>
<reference evidence="3 4" key="1">
    <citation type="submission" date="2018-06" db="EMBL/GenBank/DDBJ databases">
        <title>Pseudomonas diversity within urban Lake Michigan freshwaters.</title>
        <authorList>
            <person name="Batrich M."/>
            <person name="Hatzopoulos T."/>
            <person name="Putonti C."/>
        </authorList>
    </citation>
    <scope>NUCLEOTIDE SEQUENCE [LARGE SCALE GENOMIC DNA]</scope>
    <source>
        <strain evidence="3 4">MB-090624</strain>
    </source>
</reference>
<evidence type="ECO:0000313" key="4">
    <source>
        <dbReference type="Proteomes" id="UP000248188"/>
    </source>
</evidence>
<evidence type="ECO:0000313" key="3">
    <source>
        <dbReference type="EMBL" id="PYC40128.1"/>
    </source>
</evidence>